<keyword evidence="7" id="KW-0809">Transit peptide</keyword>
<name>A0A085MF71_9BILA</name>
<evidence type="ECO:0000256" key="1">
    <source>
        <dbReference type="ARBA" id="ARBA00004448"/>
    </source>
</evidence>
<comment type="similarity">
    <text evidence="2 14">Belongs to the mitochondrial carrier (TC 2.A.29) family.</text>
</comment>
<dbReference type="PANTHER" id="PTHR45671">
    <property type="entry name" value="SOLUTE CARRIER FAMILY 25 (MITOCHONDRIAL CARRIER PHOSPHATE CARRIER), MEMBER 3, LIKE-RELATED-RELATED"/>
    <property type="match status" value="1"/>
</dbReference>
<keyword evidence="3 14" id="KW-0813">Transport</keyword>
<dbReference type="PANTHER" id="PTHR45671:SF10">
    <property type="entry name" value="SOLUTE CARRIER FAMILY 25 MEMBER 3"/>
    <property type="match status" value="1"/>
</dbReference>
<dbReference type="Gene3D" id="1.50.40.10">
    <property type="entry name" value="Mitochondrial carrier domain"/>
    <property type="match status" value="1"/>
</dbReference>
<accession>A0A085MF71</accession>
<dbReference type="GO" id="GO:0005315">
    <property type="term" value="F:phosphate transmembrane transporter activity"/>
    <property type="evidence" value="ECO:0007669"/>
    <property type="project" value="InterPro"/>
</dbReference>
<dbReference type="SUPFAM" id="SSF103506">
    <property type="entry name" value="Mitochondrial carrier"/>
    <property type="match status" value="1"/>
</dbReference>
<dbReference type="AlphaFoldDB" id="A0A085MF71"/>
<dbReference type="InterPro" id="IPR018108">
    <property type="entry name" value="MCP_transmembrane"/>
</dbReference>
<dbReference type="Proteomes" id="UP000030764">
    <property type="component" value="Unassembled WGS sequence"/>
</dbReference>
<dbReference type="GO" id="GO:0005743">
    <property type="term" value="C:mitochondrial inner membrane"/>
    <property type="evidence" value="ECO:0007669"/>
    <property type="project" value="UniProtKB-SubCell"/>
</dbReference>
<keyword evidence="4 13" id="KW-0812">Transmembrane</keyword>
<sequence>LNLRNDVGSPPSATYLLHFLTVSEGFWLRDAALRREKLTMGIFEQFCDASRSKKLVTFPGVRIARCEQPKTVSPIPDKEEYSCEFASPKYFALCGLGGIISCGTTHTAVVPLDMVKCRIQVNPAKYKGILSGFSVTLAEEGFRALGKGWAPTFIGYSLQGLGKFGFYEIFKVLYSNLLGEEKSYLWRTSLYLAASASAEFFADILLAPMEATKVRIQTQPGCPPQLRRVAPNIFRQEGLWGFYKGLGPLWMRQIPYTMMKFACFERTLEMLYHYVVPKPRSECSKPEQLCVTFVAGYIAGVFCALVSHPADSVVSKLNQDPGSSAGQVLRKLGWKGVWKGLFPRIIMIGTLTALQWFIYDFVKVTFRMPRPPPPEMPESLRRKYEAMGKPIPHIVSSGH</sequence>
<evidence type="ECO:0000256" key="5">
    <source>
        <dbReference type="ARBA" id="ARBA00022737"/>
    </source>
</evidence>
<evidence type="ECO:0000256" key="6">
    <source>
        <dbReference type="ARBA" id="ARBA00022792"/>
    </source>
</evidence>
<evidence type="ECO:0000256" key="10">
    <source>
        <dbReference type="ARBA" id="ARBA00023136"/>
    </source>
</evidence>
<evidence type="ECO:0000256" key="4">
    <source>
        <dbReference type="ARBA" id="ARBA00022692"/>
    </source>
</evidence>
<dbReference type="InterPro" id="IPR023395">
    <property type="entry name" value="MCP_dom_sf"/>
</dbReference>
<keyword evidence="9" id="KW-0496">Mitochondrion</keyword>
<dbReference type="GO" id="GO:1990547">
    <property type="term" value="P:mitochondrial phosphate ion transmembrane transport"/>
    <property type="evidence" value="ECO:0007669"/>
    <property type="project" value="InterPro"/>
</dbReference>
<reference evidence="15 16" key="1">
    <citation type="journal article" date="2014" name="Nat. Genet.">
        <title>Genome and transcriptome of the porcine whipworm Trichuris suis.</title>
        <authorList>
            <person name="Jex A.R."/>
            <person name="Nejsum P."/>
            <person name="Schwarz E.M."/>
            <person name="Hu L."/>
            <person name="Young N.D."/>
            <person name="Hall R.S."/>
            <person name="Korhonen P.K."/>
            <person name="Liao S."/>
            <person name="Thamsborg S."/>
            <person name="Xia J."/>
            <person name="Xu P."/>
            <person name="Wang S."/>
            <person name="Scheerlinck J.P."/>
            <person name="Hofmann A."/>
            <person name="Sternberg P.W."/>
            <person name="Wang J."/>
            <person name="Gasser R.B."/>
        </authorList>
    </citation>
    <scope>NUCLEOTIDE SEQUENCE [LARGE SCALE GENOMIC DNA]</scope>
    <source>
        <strain evidence="15">DCEP-RM93M</strain>
    </source>
</reference>
<dbReference type="InterPro" id="IPR044677">
    <property type="entry name" value="SLC25A3/Pic2/Mir1-like"/>
</dbReference>
<dbReference type="FunFam" id="1.50.40.10:FF:000005">
    <property type="entry name" value="Mitochondrial phosphate carrier protein 2"/>
    <property type="match status" value="1"/>
</dbReference>
<dbReference type="Pfam" id="PF00153">
    <property type="entry name" value="Mito_carr"/>
    <property type="match status" value="3"/>
</dbReference>
<organism evidence="15 16">
    <name type="scientific">Trichuris suis</name>
    <name type="common">pig whipworm</name>
    <dbReference type="NCBI Taxonomy" id="68888"/>
    <lineage>
        <taxon>Eukaryota</taxon>
        <taxon>Metazoa</taxon>
        <taxon>Ecdysozoa</taxon>
        <taxon>Nematoda</taxon>
        <taxon>Enoplea</taxon>
        <taxon>Dorylaimia</taxon>
        <taxon>Trichinellida</taxon>
        <taxon>Trichuridae</taxon>
        <taxon>Trichuris</taxon>
    </lineage>
</organism>
<evidence type="ECO:0000313" key="16">
    <source>
        <dbReference type="Proteomes" id="UP000030764"/>
    </source>
</evidence>
<keyword evidence="5" id="KW-0677">Repeat</keyword>
<keyword evidence="16" id="KW-1185">Reference proteome</keyword>
<evidence type="ECO:0000256" key="9">
    <source>
        <dbReference type="ARBA" id="ARBA00023128"/>
    </source>
</evidence>
<protein>
    <recommendedName>
        <fullName evidence="11">Phosphate carrier protein, mitochondrial</fullName>
    </recommendedName>
</protein>
<evidence type="ECO:0000256" key="11">
    <source>
        <dbReference type="ARBA" id="ARBA00024240"/>
    </source>
</evidence>
<dbReference type="PROSITE" id="PS50920">
    <property type="entry name" value="SOLCAR"/>
    <property type="match status" value="3"/>
</dbReference>
<keyword evidence="6" id="KW-0999">Mitochondrion inner membrane</keyword>
<evidence type="ECO:0000256" key="7">
    <source>
        <dbReference type="ARBA" id="ARBA00022946"/>
    </source>
</evidence>
<evidence type="ECO:0000256" key="2">
    <source>
        <dbReference type="ARBA" id="ARBA00006375"/>
    </source>
</evidence>
<feature type="repeat" description="Solcar" evidence="13">
    <location>
        <begin position="287"/>
        <end position="365"/>
    </location>
</feature>
<comment type="subcellular location">
    <subcellularLocation>
        <location evidence="1">Mitochondrion inner membrane</location>
        <topology evidence="1">Multi-pass membrane protein</topology>
    </subcellularLocation>
</comment>
<evidence type="ECO:0000256" key="13">
    <source>
        <dbReference type="PROSITE-ProRule" id="PRU00282"/>
    </source>
</evidence>
<feature type="non-terminal residue" evidence="15">
    <location>
        <position position="1"/>
    </location>
</feature>
<proteinExistence type="inferred from homology"/>
<feature type="repeat" description="Solcar" evidence="13">
    <location>
        <begin position="89"/>
        <end position="173"/>
    </location>
</feature>
<evidence type="ECO:0000256" key="12">
    <source>
        <dbReference type="ARBA" id="ARBA00054508"/>
    </source>
</evidence>
<evidence type="ECO:0000256" key="3">
    <source>
        <dbReference type="ARBA" id="ARBA00022448"/>
    </source>
</evidence>
<keyword evidence="10 13" id="KW-0472">Membrane</keyword>
<evidence type="ECO:0000256" key="8">
    <source>
        <dbReference type="ARBA" id="ARBA00022989"/>
    </source>
</evidence>
<evidence type="ECO:0000256" key="14">
    <source>
        <dbReference type="RuleBase" id="RU000488"/>
    </source>
</evidence>
<comment type="function">
    <text evidence="12">Transport of phosphate groups from the cytosol to the mitochondrial matrix.</text>
</comment>
<keyword evidence="8" id="KW-1133">Transmembrane helix</keyword>
<dbReference type="EMBL" id="KL363197">
    <property type="protein sequence ID" value="KFD55867.1"/>
    <property type="molecule type" value="Genomic_DNA"/>
</dbReference>
<feature type="repeat" description="Solcar" evidence="13">
    <location>
        <begin position="186"/>
        <end position="270"/>
    </location>
</feature>
<gene>
    <name evidence="15" type="ORF">M513_03306</name>
</gene>
<evidence type="ECO:0000313" key="15">
    <source>
        <dbReference type="EMBL" id="KFD55867.1"/>
    </source>
</evidence>